<dbReference type="STRING" id="44941.A0A397WA27"/>
<accession>A0A397WA27</accession>
<keyword evidence="1" id="KW-1133">Transmembrane helix</keyword>
<dbReference type="AlphaFoldDB" id="A0A397WA27"/>
<protein>
    <submittedName>
        <fullName evidence="2">Uncharacterized protein</fullName>
    </submittedName>
</protein>
<name>A0A397WA27_9GLOM</name>
<dbReference type="Proteomes" id="UP000266673">
    <property type="component" value="Unassembled WGS sequence"/>
</dbReference>
<evidence type="ECO:0000256" key="1">
    <source>
        <dbReference type="SAM" id="Phobius"/>
    </source>
</evidence>
<comment type="caution">
    <text evidence="2">The sequence shown here is derived from an EMBL/GenBank/DDBJ whole genome shotgun (WGS) entry which is preliminary data.</text>
</comment>
<evidence type="ECO:0000313" key="3">
    <source>
        <dbReference type="Proteomes" id="UP000266673"/>
    </source>
</evidence>
<organism evidence="2 3">
    <name type="scientific">Gigaspora rosea</name>
    <dbReference type="NCBI Taxonomy" id="44941"/>
    <lineage>
        <taxon>Eukaryota</taxon>
        <taxon>Fungi</taxon>
        <taxon>Fungi incertae sedis</taxon>
        <taxon>Mucoromycota</taxon>
        <taxon>Glomeromycotina</taxon>
        <taxon>Glomeromycetes</taxon>
        <taxon>Diversisporales</taxon>
        <taxon>Gigasporaceae</taxon>
        <taxon>Gigaspora</taxon>
    </lineage>
</organism>
<keyword evidence="3" id="KW-1185">Reference proteome</keyword>
<evidence type="ECO:0000313" key="2">
    <source>
        <dbReference type="EMBL" id="RIB28436.1"/>
    </source>
</evidence>
<keyword evidence="1" id="KW-0812">Transmembrane</keyword>
<proteinExistence type="predicted"/>
<gene>
    <name evidence="2" type="ORF">C2G38_2028554</name>
</gene>
<feature type="transmembrane region" description="Helical" evidence="1">
    <location>
        <begin position="93"/>
        <end position="113"/>
    </location>
</feature>
<reference evidence="2 3" key="1">
    <citation type="submission" date="2018-06" db="EMBL/GenBank/DDBJ databases">
        <title>Comparative genomics reveals the genomic features of Rhizophagus irregularis, R. cerebriforme, R. diaphanum and Gigaspora rosea, and their symbiotic lifestyle signature.</title>
        <authorList>
            <person name="Morin E."/>
            <person name="San Clemente H."/>
            <person name="Chen E.C.H."/>
            <person name="De La Providencia I."/>
            <person name="Hainaut M."/>
            <person name="Kuo A."/>
            <person name="Kohler A."/>
            <person name="Murat C."/>
            <person name="Tang N."/>
            <person name="Roy S."/>
            <person name="Loubradou J."/>
            <person name="Henrissat B."/>
            <person name="Grigoriev I.V."/>
            <person name="Corradi N."/>
            <person name="Roux C."/>
            <person name="Martin F.M."/>
        </authorList>
    </citation>
    <scope>NUCLEOTIDE SEQUENCE [LARGE SCALE GENOMIC DNA]</scope>
    <source>
        <strain evidence="2 3">DAOM 194757</strain>
    </source>
</reference>
<dbReference type="EMBL" id="QKWP01000066">
    <property type="protein sequence ID" value="RIB28436.1"/>
    <property type="molecule type" value="Genomic_DNA"/>
</dbReference>
<sequence length="283" mass="32549">MSFQNKPIISLSKVSKRNLSKKEFRTIKKAKFENHNISIDNEINSTPNITTSIADKSENIFYNPLKNQKFLIRTKLKIKIQIYYESNLVCVHFLQSVLILASKFVIIVSAFGLRHLVKIYKKKIIASELTKKMLKENINIKGYHHIFDSQCFKKIFEETIVDLYTFQSSEVAKSAKKAVQQYYDHVLNNPFHKSKSFSKEFVEHFGTFTGSNIQPYTTSNTASSHKWKHLKCVQGLIQGLQLLSNAVNSYIKRTYPALYKKIKKLDLGPNILKPFGAFPTVGS</sequence>
<keyword evidence="1" id="KW-0472">Membrane</keyword>